<dbReference type="EMBL" id="QKYN01000037">
    <property type="protein sequence ID" value="RAG85740.1"/>
    <property type="molecule type" value="Genomic_DNA"/>
</dbReference>
<feature type="region of interest" description="Disordered" evidence="1">
    <location>
        <begin position="362"/>
        <end position="384"/>
    </location>
</feature>
<dbReference type="Gene3D" id="1.10.10.60">
    <property type="entry name" value="Homeodomain-like"/>
    <property type="match status" value="1"/>
</dbReference>
<keyword evidence="4" id="KW-1185">Reference proteome</keyword>
<dbReference type="AlphaFoldDB" id="A0A2X0KFX0"/>
<proteinExistence type="predicted"/>
<dbReference type="RefSeq" id="WP_111500442.1">
    <property type="nucleotide sequence ID" value="NZ_QKYN01000037.1"/>
</dbReference>
<protein>
    <submittedName>
        <fullName evidence="3">IS21 family transposase</fullName>
    </submittedName>
</protein>
<gene>
    <name evidence="3" type="ORF">DN069_09520</name>
</gene>
<dbReference type="OrthoDB" id="2065409at2"/>
<dbReference type="Gene3D" id="1.10.10.10">
    <property type="entry name" value="Winged helix-like DNA-binding domain superfamily/Winged helix DNA-binding domain"/>
    <property type="match status" value="1"/>
</dbReference>
<comment type="caution">
    <text evidence="3">The sequence shown here is derived from an EMBL/GenBank/DDBJ whole genome shotgun (WGS) entry which is preliminary data.</text>
</comment>
<dbReference type="SMART" id="SM01012">
    <property type="entry name" value="ANTAR"/>
    <property type="match status" value="1"/>
</dbReference>
<accession>A0A2X0KFX0</accession>
<reference evidence="3 4" key="1">
    <citation type="submission" date="2018-06" db="EMBL/GenBank/DDBJ databases">
        <title>Streptacidiphilus pinicola sp. nov., isolated from pine grove soil.</title>
        <authorList>
            <person name="Roh S.G."/>
            <person name="Park S."/>
            <person name="Kim M.-K."/>
            <person name="Yun B.-R."/>
            <person name="Park J."/>
            <person name="Kim M.J."/>
            <person name="Kim Y.S."/>
            <person name="Kim S.B."/>
        </authorList>
    </citation>
    <scope>NUCLEOTIDE SEQUENCE [LARGE SCALE GENOMIC DNA]</scope>
    <source>
        <strain evidence="3 4">MMS16-CNU450</strain>
    </source>
</reference>
<dbReference type="Pfam" id="PF06056">
    <property type="entry name" value="Terminase_5"/>
    <property type="match status" value="1"/>
</dbReference>
<dbReference type="GO" id="GO:0003723">
    <property type="term" value="F:RNA binding"/>
    <property type="evidence" value="ECO:0007669"/>
    <property type="project" value="InterPro"/>
</dbReference>
<evidence type="ECO:0000313" key="3">
    <source>
        <dbReference type="EMBL" id="RAG85740.1"/>
    </source>
</evidence>
<sequence length="493" mass="54085">MLTREEYNEARVLQSQGWSVSAIARHLSRDRKTVRSYLTGRRKPGVRRAPEDSFQRFAPYCTQRLTDAAHLPASDLYEEIVELGYTGGYSTFTRALRKHDLRPLCPTCNRRAGAATQSAEPRTTESVYLTVLRLLDPPLHWGFGKCAYLAVGRLGTSGRWRSVLTESDGFAYMVEAIDEVLRRLGGTGARWILDPSVVADTRTAGRNLRELASAAEYYGASVETAPPRGERGGGLSEEDLRQIMCAWRTISSTCPLRAAQERFDQLGRRLDTRRAQTAQPRGAERAPSLLPLPDTPYPAQICAMRTVAPRGLVPFRGNTYTVAPDLAGAAVEVRWRLGEAQVSIAATSGAVIARQVLAPRGSRRTVSGPTEPITLERQVRPPRPQGTLCRRSGYVPLSAAAAAEARRLRTEDPEVARRWSDQQAWTAIAQAKGLLAAHRGISVEEAFNVLSDWARTHRLGLAALARDIVNGTGTSELVLGARHGAEVSWPLSS</sequence>
<dbReference type="Proteomes" id="UP000248889">
    <property type="component" value="Unassembled WGS sequence"/>
</dbReference>
<evidence type="ECO:0000313" key="4">
    <source>
        <dbReference type="Proteomes" id="UP000248889"/>
    </source>
</evidence>
<name>A0A2X0KFX0_9ACTN</name>
<dbReference type="InterPro" id="IPR010332">
    <property type="entry name" value="ATPase_terminase-su_N"/>
</dbReference>
<dbReference type="InterPro" id="IPR054353">
    <property type="entry name" value="IstA-like_C"/>
</dbReference>
<dbReference type="PROSITE" id="PS50921">
    <property type="entry name" value="ANTAR"/>
    <property type="match status" value="1"/>
</dbReference>
<organism evidence="3 4">
    <name type="scientific">Streptacidiphilus pinicola</name>
    <dbReference type="NCBI Taxonomy" id="2219663"/>
    <lineage>
        <taxon>Bacteria</taxon>
        <taxon>Bacillati</taxon>
        <taxon>Actinomycetota</taxon>
        <taxon>Actinomycetes</taxon>
        <taxon>Kitasatosporales</taxon>
        <taxon>Streptomycetaceae</taxon>
        <taxon>Streptacidiphilus</taxon>
    </lineage>
</organism>
<dbReference type="PANTHER" id="PTHR35004">
    <property type="entry name" value="TRANSPOSASE RV3428C-RELATED"/>
    <property type="match status" value="1"/>
</dbReference>
<dbReference type="Pfam" id="PF03861">
    <property type="entry name" value="ANTAR"/>
    <property type="match status" value="1"/>
</dbReference>
<dbReference type="InterPro" id="IPR036388">
    <property type="entry name" value="WH-like_DNA-bd_sf"/>
</dbReference>
<dbReference type="Pfam" id="PF22483">
    <property type="entry name" value="Mu-transpos_C_2"/>
    <property type="match status" value="1"/>
</dbReference>
<evidence type="ECO:0000259" key="2">
    <source>
        <dbReference type="PROSITE" id="PS50921"/>
    </source>
</evidence>
<feature type="domain" description="ANTAR" evidence="2">
    <location>
        <begin position="408"/>
        <end position="469"/>
    </location>
</feature>
<dbReference type="InterPro" id="IPR005561">
    <property type="entry name" value="ANTAR"/>
</dbReference>
<dbReference type="PANTHER" id="PTHR35004:SF6">
    <property type="entry name" value="TRANSPOSASE"/>
    <property type="match status" value="1"/>
</dbReference>
<evidence type="ECO:0000256" key="1">
    <source>
        <dbReference type="SAM" id="MobiDB-lite"/>
    </source>
</evidence>